<dbReference type="VEuPathDB" id="FungiDB:PC110_g9543"/>
<reference evidence="1" key="1">
    <citation type="submission" date="2018-10" db="EMBL/GenBank/DDBJ databases">
        <title>Effector identification in a new, highly contiguous assembly of the strawberry crown rot pathogen Phytophthora cactorum.</title>
        <authorList>
            <person name="Armitage A.D."/>
            <person name="Nellist C.F."/>
            <person name="Bates H."/>
            <person name="Vickerstaff R.J."/>
            <person name="Harrison R.J."/>
        </authorList>
    </citation>
    <scope>NUCLEOTIDE SEQUENCE</scope>
    <source>
        <strain evidence="1">15-7</strain>
        <strain evidence="2">4032</strain>
        <strain evidence="3">4040</strain>
        <strain evidence="4">P415</strain>
    </source>
</reference>
<evidence type="ECO:0000313" key="3">
    <source>
        <dbReference type="EMBL" id="KAG2945052.1"/>
    </source>
</evidence>
<dbReference type="EMBL" id="RCMK01000194">
    <property type="protein sequence ID" value="KAG2945052.1"/>
    <property type="molecule type" value="Genomic_DNA"/>
</dbReference>
<gene>
    <name evidence="1" type="ORF">PC113_g8551</name>
    <name evidence="2" type="ORF">PC115_g7612</name>
    <name evidence="3" type="ORF">PC117_g8792</name>
    <name evidence="4" type="ORF">PC118_g7727</name>
</gene>
<dbReference type="Proteomes" id="UP000735874">
    <property type="component" value="Unassembled WGS sequence"/>
</dbReference>
<evidence type="ECO:0000313" key="2">
    <source>
        <dbReference type="EMBL" id="KAG2927302.1"/>
    </source>
</evidence>
<dbReference type="Proteomes" id="UP000774804">
    <property type="component" value="Unassembled WGS sequence"/>
</dbReference>
<evidence type="ECO:0000313" key="4">
    <source>
        <dbReference type="EMBL" id="KAG2986633.1"/>
    </source>
</evidence>
<evidence type="ECO:0000313" key="5">
    <source>
        <dbReference type="Proteomes" id="UP000735874"/>
    </source>
</evidence>
<name>A0A8T0ZCC8_9STRA</name>
<dbReference type="EMBL" id="RCML01000188">
    <property type="protein sequence ID" value="KAG2986633.1"/>
    <property type="molecule type" value="Genomic_DNA"/>
</dbReference>
<dbReference type="EMBL" id="RCMI01000186">
    <property type="protein sequence ID" value="KAG2927302.1"/>
    <property type="molecule type" value="Genomic_DNA"/>
</dbReference>
<proteinExistence type="predicted"/>
<evidence type="ECO:0000313" key="1">
    <source>
        <dbReference type="EMBL" id="KAG2859889.1"/>
    </source>
</evidence>
<protein>
    <submittedName>
        <fullName evidence="1">Uncharacterized protein</fullName>
    </submittedName>
</protein>
<dbReference type="Proteomes" id="UP000697107">
    <property type="component" value="Unassembled WGS sequence"/>
</dbReference>
<dbReference type="Proteomes" id="UP000736787">
    <property type="component" value="Unassembled WGS sequence"/>
</dbReference>
<sequence>MVMDVTRVSLRAVYEGDLLVLQANTSERVFSLGDRTFQTANWKLRQTDLPPLLWRGLNNRMRLQLDYSSWKIQEQLLDVPVEALPDIFRACDPSRSMTIEGLRDLRFGDVLHEIVRWLQHNSADADDRASEDDVFDNDEVVERLRRVVQFAARECRSQDEDAITCGLEAAKRPTSAVVC</sequence>
<comment type="caution">
    <text evidence="1">The sequence shown here is derived from an EMBL/GenBank/DDBJ whole genome shotgun (WGS) entry which is preliminary data.</text>
</comment>
<accession>A0A8T0ZCC8</accession>
<dbReference type="EMBL" id="RCMG01000202">
    <property type="protein sequence ID" value="KAG2859889.1"/>
    <property type="molecule type" value="Genomic_DNA"/>
</dbReference>
<dbReference type="AlphaFoldDB" id="A0A8T0ZCC8"/>
<organism evidence="1 5">
    <name type="scientific">Phytophthora cactorum</name>
    <dbReference type="NCBI Taxonomy" id="29920"/>
    <lineage>
        <taxon>Eukaryota</taxon>
        <taxon>Sar</taxon>
        <taxon>Stramenopiles</taxon>
        <taxon>Oomycota</taxon>
        <taxon>Peronosporomycetes</taxon>
        <taxon>Peronosporales</taxon>
        <taxon>Peronosporaceae</taxon>
        <taxon>Phytophthora</taxon>
    </lineage>
</organism>